<dbReference type="InterPro" id="IPR053188">
    <property type="entry name" value="FkbM_Methyltransferase"/>
</dbReference>
<dbReference type="PANTHER" id="PTHR36973">
    <property type="entry name" value="SLL1456 PROTEIN-RELATED"/>
    <property type="match status" value="1"/>
</dbReference>
<dbReference type="Gene3D" id="3.40.50.150">
    <property type="entry name" value="Vaccinia Virus protein VP39"/>
    <property type="match status" value="1"/>
</dbReference>
<dbReference type="NCBIfam" id="TIGR01444">
    <property type="entry name" value="fkbM_fam"/>
    <property type="match status" value="1"/>
</dbReference>
<comment type="caution">
    <text evidence="2">The sequence shown here is derived from an EMBL/GenBank/DDBJ whole genome shotgun (WGS) entry which is preliminary data.</text>
</comment>
<keyword evidence="2" id="KW-0808">Transferase</keyword>
<dbReference type="InterPro" id="IPR006342">
    <property type="entry name" value="FkbM_mtfrase"/>
</dbReference>
<protein>
    <submittedName>
        <fullName evidence="2">FkbM family methyltransferase</fullName>
    </submittedName>
</protein>
<dbReference type="PANTHER" id="PTHR36973:SF4">
    <property type="entry name" value="NODULATION PROTEIN"/>
    <property type="match status" value="1"/>
</dbReference>
<gene>
    <name evidence="2" type="ORF">IMZ08_06110</name>
</gene>
<dbReference type="InterPro" id="IPR029063">
    <property type="entry name" value="SAM-dependent_MTases_sf"/>
</dbReference>
<accession>A0ABR9QGL2</accession>
<proteinExistence type="predicted"/>
<evidence type="ECO:0000313" key="3">
    <source>
        <dbReference type="Proteomes" id="UP001516662"/>
    </source>
</evidence>
<dbReference type="GO" id="GO:0032259">
    <property type="term" value="P:methylation"/>
    <property type="evidence" value="ECO:0007669"/>
    <property type="project" value="UniProtKB-KW"/>
</dbReference>
<organism evidence="2 3">
    <name type="scientific">Litchfieldia luteola</name>
    <dbReference type="NCBI Taxonomy" id="682179"/>
    <lineage>
        <taxon>Bacteria</taxon>
        <taxon>Bacillati</taxon>
        <taxon>Bacillota</taxon>
        <taxon>Bacilli</taxon>
        <taxon>Bacillales</taxon>
        <taxon>Bacillaceae</taxon>
        <taxon>Litchfieldia</taxon>
    </lineage>
</organism>
<evidence type="ECO:0000259" key="1">
    <source>
        <dbReference type="Pfam" id="PF05050"/>
    </source>
</evidence>
<dbReference type="GO" id="GO:0008168">
    <property type="term" value="F:methyltransferase activity"/>
    <property type="evidence" value="ECO:0007669"/>
    <property type="project" value="UniProtKB-KW"/>
</dbReference>
<keyword evidence="2" id="KW-0489">Methyltransferase</keyword>
<evidence type="ECO:0000313" key="2">
    <source>
        <dbReference type="EMBL" id="MBE4907624.1"/>
    </source>
</evidence>
<sequence>MSNLYRNLVEMPIVTKVWSKYPKIWKHLVNVGLFIKYKTIHFEKLPSSIKLPSSFDLHINPEENRGRALLIRNGLIQEGLARFWVSSVHSFSPTIVLDVGVNYGEYLFTVKYPKSTKIYGIEANEQLLNYIDKSLENHPNKSQFNIIHAFATNREQQTHPFYIDKNWSGTSSGNAFNFEKVEKKVVPTITVDSLLKEANLKKERILFKIDVEGYEALVLEGMEHTIKNSKHLLGIIEFDSIYLQKAGTNLHLFLNKLDTNFYVYLFNKDGQLLKIDYLSLETLQKALKSKHIHTDLILSTTEL</sequence>
<dbReference type="Proteomes" id="UP001516662">
    <property type="component" value="Unassembled WGS sequence"/>
</dbReference>
<dbReference type="SUPFAM" id="SSF53335">
    <property type="entry name" value="S-adenosyl-L-methionine-dependent methyltransferases"/>
    <property type="match status" value="1"/>
</dbReference>
<reference evidence="2 3" key="1">
    <citation type="submission" date="2020-10" db="EMBL/GenBank/DDBJ databases">
        <title>Bacillus sp. HD4P25, an endophyte from a halophyte.</title>
        <authorList>
            <person name="Sun J.-Q."/>
        </authorList>
    </citation>
    <scope>NUCLEOTIDE SEQUENCE [LARGE SCALE GENOMIC DNA]</scope>
    <source>
        <strain evidence="2 3">YIM 93174</strain>
    </source>
</reference>
<feature type="domain" description="Methyltransferase FkbM" evidence="1">
    <location>
        <begin position="98"/>
        <end position="240"/>
    </location>
</feature>
<dbReference type="RefSeq" id="WP_193535104.1">
    <property type="nucleotide sequence ID" value="NZ_JADCLJ010000012.1"/>
</dbReference>
<name>A0ABR9QGL2_9BACI</name>
<keyword evidence="3" id="KW-1185">Reference proteome</keyword>
<dbReference type="Pfam" id="PF05050">
    <property type="entry name" value="Methyltransf_21"/>
    <property type="match status" value="1"/>
</dbReference>
<dbReference type="EMBL" id="JADCLJ010000012">
    <property type="protein sequence ID" value="MBE4907624.1"/>
    <property type="molecule type" value="Genomic_DNA"/>
</dbReference>